<comment type="caution">
    <text evidence="13">The sequence shown here is derived from an EMBL/GenBank/DDBJ whole genome shotgun (WGS) entry which is preliminary data.</text>
</comment>
<dbReference type="AlphaFoldDB" id="A0AAV2S909"/>
<keyword evidence="5" id="KW-0677">Repeat</keyword>
<dbReference type="Gene3D" id="3.30.160.60">
    <property type="entry name" value="Classic Zinc Finger"/>
    <property type="match status" value="4"/>
</dbReference>
<keyword evidence="8" id="KW-0805">Transcription regulation</keyword>
<comment type="function">
    <text evidence="1">May be involved in transcriptional regulation.</text>
</comment>
<dbReference type="SMART" id="SM00355">
    <property type="entry name" value="ZnF_C2H2"/>
    <property type="match status" value="6"/>
</dbReference>
<keyword evidence="14" id="KW-1185">Reference proteome</keyword>
<comment type="similarity">
    <text evidence="3">Belongs to the krueppel C2H2-type zinc-finger protein family.</text>
</comment>
<gene>
    <name evidence="13" type="ORF">MNOR_LOCUS33736</name>
</gene>
<feature type="domain" description="C2H2-type" evidence="12">
    <location>
        <begin position="254"/>
        <end position="281"/>
    </location>
</feature>
<comment type="subcellular location">
    <subcellularLocation>
        <location evidence="2">Nucleus</location>
    </subcellularLocation>
</comment>
<organism evidence="13 14">
    <name type="scientific">Meganyctiphanes norvegica</name>
    <name type="common">Northern krill</name>
    <name type="synonym">Thysanopoda norvegica</name>
    <dbReference type="NCBI Taxonomy" id="48144"/>
    <lineage>
        <taxon>Eukaryota</taxon>
        <taxon>Metazoa</taxon>
        <taxon>Ecdysozoa</taxon>
        <taxon>Arthropoda</taxon>
        <taxon>Crustacea</taxon>
        <taxon>Multicrustacea</taxon>
        <taxon>Malacostraca</taxon>
        <taxon>Eumalacostraca</taxon>
        <taxon>Eucarida</taxon>
        <taxon>Euphausiacea</taxon>
        <taxon>Euphausiidae</taxon>
        <taxon>Meganyctiphanes</taxon>
    </lineage>
</organism>
<evidence type="ECO:0000256" key="9">
    <source>
        <dbReference type="ARBA" id="ARBA00023163"/>
    </source>
</evidence>
<evidence type="ECO:0000256" key="5">
    <source>
        <dbReference type="ARBA" id="ARBA00022737"/>
    </source>
</evidence>
<evidence type="ECO:0000256" key="7">
    <source>
        <dbReference type="ARBA" id="ARBA00022833"/>
    </source>
</evidence>
<keyword evidence="9" id="KW-0804">Transcription</keyword>
<dbReference type="GO" id="GO:0008270">
    <property type="term" value="F:zinc ion binding"/>
    <property type="evidence" value="ECO:0007669"/>
    <property type="project" value="UniProtKB-KW"/>
</dbReference>
<dbReference type="EMBL" id="CAXKWB010049538">
    <property type="protein sequence ID" value="CAL4168729.1"/>
    <property type="molecule type" value="Genomic_DNA"/>
</dbReference>
<evidence type="ECO:0000259" key="12">
    <source>
        <dbReference type="PROSITE" id="PS50157"/>
    </source>
</evidence>
<evidence type="ECO:0000256" key="1">
    <source>
        <dbReference type="ARBA" id="ARBA00003767"/>
    </source>
</evidence>
<evidence type="ECO:0000256" key="6">
    <source>
        <dbReference type="ARBA" id="ARBA00022771"/>
    </source>
</evidence>
<proteinExistence type="inferred from homology"/>
<evidence type="ECO:0000256" key="10">
    <source>
        <dbReference type="ARBA" id="ARBA00023242"/>
    </source>
</evidence>
<accession>A0AAV2S909</accession>
<sequence length="306" mass="35015">DKLFDEFWASEVDLMESPPTFCPRKSLEEVMGCTKQEGCPVHQDDECGNGQDDPDNPQTREQINKRLDALFASVKEAYEESEENKVHFIKKKGQKANSDGTYSCIVCGYKVGTSQALKMHMRQHMIKKKTKKSSKKKPSFHCDECGFGCRYKTQLVEHKRIHTGERPYECEVCGFRFSHKCAYKKHKFSHSGEKPFECDRCGSRFTLYNSLKQHVLTHDGEKPFICSICGHAVTRKSNLKIHMMTHTGNVPSHFPCSLCNVVCKRERYLKKHMLTHTSGGKKLVHKQELEVTTADTYSISTTFASL</sequence>
<reference evidence="13 14" key="1">
    <citation type="submission" date="2024-05" db="EMBL/GenBank/DDBJ databases">
        <authorList>
            <person name="Wallberg A."/>
        </authorList>
    </citation>
    <scope>NUCLEOTIDE SEQUENCE [LARGE SCALE GENOMIC DNA]</scope>
</reference>
<dbReference type="FunFam" id="3.30.160.60:FF:000303">
    <property type="entry name" value="Zinc finger protein 41"/>
    <property type="match status" value="1"/>
</dbReference>
<dbReference type="SUPFAM" id="SSF57667">
    <property type="entry name" value="beta-beta-alpha zinc fingers"/>
    <property type="match status" value="3"/>
</dbReference>
<dbReference type="PANTHER" id="PTHR24379:SF121">
    <property type="entry name" value="C2H2-TYPE DOMAIN-CONTAINING PROTEIN"/>
    <property type="match status" value="1"/>
</dbReference>
<dbReference type="Pfam" id="PF00096">
    <property type="entry name" value="zf-C2H2"/>
    <property type="match status" value="2"/>
</dbReference>
<keyword evidence="7" id="KW-0862">Zinc</keyword>
<dbReference type="FunFam" id="3.30.160.60:FF:000100">
    <property type="entry name" value="Zinc finger 45-like"/>
    <property type="match status" value="1"/>
</dbReference>
<dbReference type="FunFam" id="3.30.160.60:FF:000446">
    <property type="entry name" value="Zinc finger protein"/>
    <property type="match status" value="1"/>
</dbReference>
<feature type="domain" description="C2H2-type" evidence="12">
    <location>
        <begin position="102"/>
        <end position="129"/>
    </location>
</feature>
<dbReference type="PROSITE" id="PS00028">
    <property type="entry name" value="ZINC_FINGER_C2H2_1"/>
    <property type="match status" value="6"/>
</dbReference>
<evidence type="ECO:0000256" key="2">
    <source>
        <dbReference type="ARBA" id="ARBA00004123"/>
    </source>
</evidence>
<feature type="non-terminal residue" evidence="13">
    <location>
        <position position="1"/>
    </location>
</feature>
<keyword evidence="10" id="KW-0539">Nucleus</keyword>
<feature type="domain" description="C2H2-type" evidence="12">
    <location>
        <begin position="224"/>
        <end position="251"/>
    </location>
</feature>
<evidence type="ECO:0000313" key="13">
    <source>
        <dbReference type="EMBL" id="CAL4168729.1"/>
    </source>
</evidence>
<dbReference type="PROSITE" id="PS50157">
    <property type="entry name" value="ZINC_FINGER_C2H2_2"/>
    <property type="match status" value="6"/>
</dbReference>
<dbReference type="GO" id="GO:0005634">
    <property type="term" value="C:nucleus"/>
    <property type="evidence" value="ECO:0007669"/>
    <property type="project" value="UniProtKB-SubCell"/>
</dbReference>
<keyword evidence="4" id="KW-0479">Metal-binding</keyword>
<name>A0AAV2S909_MEGNR</name>
<protein>
    <recommendedName>
        <fullName evidence="12">C2H2-type domain-containing protein</fullName>
    </recommendedName>
</protein>
<evidence type="ECO:0000256" key="3">
    <source>
        <dbReference type="ARBA" id="ARBA00006991"/>
    </source>
</evidence>
<dbReference type="InterPro" id="IPR036236">
    <property type="entry name" value="Znf_C2H2_sf"/>
</dbReference>
<dbReference type="Proteomes" id="UP001497623">
    <property type="component" value="Unassembled WGS sequence"/>
</dbReference>
<evidence type="ECO:0000313" key="14">
    <source>
        <dbReference type="Proteomes" id="UP001497623"/>
    </source>
</evidence>
<dbReference type="PANTHER" id="PTHR24379">
    <property type="entry name" value="KRAB AND ZINC FINGER DOMAIN-CONTAINING"/>
    <property type="match status" value="1"/>
</dbReference>
<feature type="domain" description="C2H2-type" evidence="12">
    <location>
        <begin position="140"/>
        <end position="167"/>
    </location>
</feature>
<dbReference type="InterPro" id="IPR013087">
    <property type="entry name" value="Znf_C2H2_type"/>
</dbReference>
<feature type="domain" description="C2H2-type" evidence="12">
    <location>
        <begin position="168"/>
        <end position="195"/>
    </location>
</feature>
<dbReference type="FunFam" id="3.30.160.60:FF:000060">
    <property type="entry name" value="zinc finger protein 436"/>
    <property type="match status" value="1"/>
</dbReference>
<feature type="domain" description="C2H2-type" evidence="12">
    <location>
        <begin position="196"/>
        <end position="223"/>
    </location>
</feature>
<dbReference type="GO" id="GO:1990837">
    <property type="term" value="F:sequence-specific double-stranded DNA binding"/>
    <property type="evidence" value="ECO:0007669"/>
    <property type="project" value="UniProtKB-ARBA"/>
</dbReference>
<keyword evidence="6 11" id="KW-0863">Zinc-finger</keyword>
<evidence type="ECO:0000256" key="4">
    <source>
        <dbReference type="ARBA" id="ARBA00022723"/>
    </source>
</evidence>
<evidence type="ECO:0000256" key="8">
    <source>
        <dbReference type="ARBA" id="ARBA00023015"/>
    </source>
</evidence>
<evidence type="ECO:0000256" key="11">
    <source>
        <dbReference type="PROSITE-ProRule" id="PRU00042"/>
    </source>
</evidence>